<comment type="caution">
    <text evidence="1">The sequence shown here is derived from an EMBL/GenBank/DDBJ whole genome shotgun (WGS) entry which is preliminary data.</text>
</comment>
<reference evidence="1 2" key="1">
    <citation type="journal article" date="2010" name="J. Bacteriol.">
        <title>Genome sequences of Pelagibaca bermudensis HTCC2601T and Maritimibacter alkaliphilus HTCC2654T, the type strains of two marine Roseobacter genera.</title>
        <authorList>
            <person name="Thrash J.C."/>
            <person name="Cho J.C."/>
            <person name="Ferriera S."/>
            <person name="Johnson J."/>
            <person name="Vergin K.L."/>
            <person name="Giovannoni S.J."/>
        </authorList>
    </citation>
    <scope>NUCLEOTIDE SEQUENCE [LARGE SCALE GENOMIC DNA]</scope>
    <source>
        <strain evidence="1 2">HTCC2654</strain>
    </source>
</reference>
<protein>
    <submittedName>
        <fullName evidence="1">Uncharacterized protein</fullName>
    </submittedName>
</protein>
<dbReference type="EMBL" id="AAMT01000008">
    <property type="protein sequence ID" value="EAQ12541.1"/>
    <property type="molecule type" value="Genomic_DNA"/>
</dbReference>
<evidence type="ECO:0000313" key="2">
    <source>
        <dbReference type="Proteomes" id="UP000002931"/>
    </source>
</evidence>
<sequence length="27" mass="3007">MPGPGTWPKDRRLSVAAWVVVRNRISG</sequence>
<keyword evidence="2" id="KW-1185">Reference proteome</keyword>
<name>A3VGY6_9RHOB</name>
<evidence type="ECO:0000313" key="1">
    <source>
        <dbReference type="EMBL" id="EAQ12541.1"/>
    </source>
</evidence>
<proteinExistence type="predicted"/>
<dbReference type="Proteomes" id="UP000002931">
    <property type="component" value="Unassembled WGS sequence"/>
</dbReference>
<organism evidence="1 2">
    <name type="scientific">Maritimibacter alkaliphilus HTCC2654</name>
    <dbReference type="NCBI Taxonomy" id="314271"/>
    <lineage>
        <taxon>Bacteria</taxon>
        <taxon>Pseudomonadati</taxon>
        <taxon>Pseudomonadota</taxon>
        <taxon>Alphaproteobacteria</taxon>
        <taxon>Rhodobacterales</taxon>
        <taxon>Roseobacteraceae</taxon>
        <taxon>Maritimibacter</taxon>
    </lineage>
</organism>
<gene>
    <name evidence="1" type="ORF">RB2654_14685</name>
</gene>
<accession>A3VGY6</accession>
<dbReference type="HOGENOM" id="CLU_3414805_0_0_5"/>
<dbReference type="AlphaFoldDB" id="A3VGY6"/>